<evidence type="ECO:0000256" key="3">
    <source>
        <dbReference type="ARBA" id="ARBA00022692"/>
    </source>
</evidence>
<dbReference type="InterPro" id="IPR000160">
    <property type="entry name" value="GGDEF_dom"/>
</dbReference>
<dbReference type="Pfam" id="PF08448">
    <property type="entry name" value="PAS_4"/>
    <property type="match status" value="1"/>
</dbReference>
<dbReference type="InterPro" id="IPR000014">
    <property type="entry name" value="PAS"/>
</dbReference>
<dbReference type="Pfam" id="PF00990">
    <property type="entry name" value="GGDEF"/>
    <property type="match status" value="1"/>
</dbReference>
<dbReference type="EMBL" id="AP026966">
    <property type="protein sequence ID" value="BDT59778.1"/>
    <property type="molecule type" value="Genomic_DNA"/>
</dbReference>
<evidence type="ECO:0000259" key="8">
    <source>
        <dbReference type="PROSITE" id="PS50112"/>
    </source>
</evidence>
<dbReference type="PROSITE" id="PS50112">
    <property type="entry name" value="PAS"/>
    <property type="match status" value="1"/>
</dbReference>
<dbReference type="InterPro" id="IPR033479">
    <property type="entry name" value="dCache_1"/>
</dbReference>
<dbReference type="InterPro" id="IPR043128">
    <property type="entry name" value="Rev_trsase/Diguanyl_cyclase"/>
</dbReference>
<keyword evidence="12" id="KW-1185">Reference proteome</keyword>
<dbReference type="PROSITE" id="PS50113">
    <property type="entry name" value="PAC"/>
    <property type="match status" value="1"/>
</dbReference>
<gene>
    <name evidence="11" type="ORF">MasN3_32720</name>
</gene>
<dbReference type="SUPFAM" id="SSF55785">
    <property type="entry name" value="PYP-like sensor domain (PAS domain)"/>
    <property type="match status" value="1"/>
</dbReference>
<protein>
    <recommendedName>
        <fullName evidence="13">Diguanylate cyclase</fullName>
    </recommendedName>
</protein>
<evidence type="ECO:0000256" key="2">
    <source>
        <dbReference type="ARBA" id="ARBA00022475"/>
    </source>
</evidence>
<keyword evidence="4 7" id="KW-1133">Transmembrane helix</keyword>
<dbReference type="SMART" id="SM00091">
    <property type="entry name" value="PAS"/>
    <property type="match status" value="1"/>
</dbReference>
<dbReference type="NCBIfam" id="TIGR00229">
    <property type="entry name" value="sensory_box"/>
    <property type="match status" value="1"/>
</dbReference>
<evidence type="ECO:0000256" key="7">
    <source>
        <dbReference type="SAM" id="Phobius"/>
    </source>
</evidence>
<dbReference type="CDD" id="cd18773">
    <property type="entry name" value="PDC1_HK_sensor"/>
    <property type="match status" value="1"/>
</dbReference>
<keyword evidence="6" id="KW-0175">Coiled coil</keyword>
<dbReference type="CDD" id="cd12912">
    <property type="entry name" value="PDC2_MCP_like"/>
    <property type="match status" value="1"/>
</dbReference>
<dbReference type="CDD" id="cd06225">
    <property type="entry name" value="HAMP"/>
    <property type="match status" value="1"/>
</dbReference>
<dbReference type="NCBIfam" id="TIGR00254">
    <property type="entry name" value="GGDEF"/>
    <property type="match status" value="1"/>
</dbReference>
<dbReference type="PANTHER" id="PTHR44757:SF2">
    <property type="entry name" value="BIOFILM ARCHITECTURE MAINTENANCE PROTEIN MBAA"/>
    <property type="match status" value="1"/>
</dbReference>
<dbReference type="InterPro" id="IPR035965">
    <property type="entry name" value="PAS-like_dom_sf"/>
</dbReference>
<dbReference type="InterPro" id="IPR013656">
    <property type="entry name" value="PAS_4"/>
</dbReference>
<dbReference type="Proteomes" id="UP001163336">
    <property type="component" value="Chromosome"/>
</dbReference>
<dbReference type="InterPro" id="IPR029787">
    <property type="entry name" value="Nucleotide_cyclase"/>
</dbReference>
<feature type="domain" description="PAC" evidence="9">
    <location>
        <begin position="444"/>
        <end position="497"/>
    </location>
</feature>
<evidence type="ECO:0000259" key="10">
    <source>
        <dbReference type="PROSITE" id="PS50887"/>
    </source>
</evidence>
<organism evidence="11 12">
    <name type="scientific">Massilia varians</name>
    <dbReference type="NCBI Taxonomy" id="457921"/>
    <lineage>
        <taxon>Bacteria</taxon>
        <taxon>Pseudomonadati</taxon>
        <taxon>Pseudomonadota</taxon>
        <taxon>Betaproteobacteria</taxon>
        <taxon>Burkholderiales</taxon>
        <taxon>Oxalobacteraceae</taxon>
        <taxon>Telluria group</taxon>
        <taxon>Massilia</taxon>
    </lineage>
</organism>
<evidence type="ECO:0000256" key="5">
    <source>
        <dbReference type="ARBA" id="ARBA00023136"/>
    </source>
</evidence>
<evidence type="ECO:0008006" key="13">
    <source>
        <dbReference type="Google" id="ProtNLM"/>
    </source>
</evidence>
<evidence type="ECO:0000256" key="6">
    <source>
        <dbReference type="SAM" id="Coils"/>
    </source>
</evidence>
<feature type="coiled-coil region" evidence="6">
    <location>
        <begin position="357"/>
        <end position="384"/>
    </location>
</feature>
<dbReference type="RefSeq" id="WP_281908630.1">
    <property type="nucleotide sequence ID" value="NZ_AP026966.1"/>
</dbReference>
<dbReference type="CDD" id="cd00130">
    <property type="entry name" value="PAS"/>
    <property type="match status" value="1"/>
</dbReference>
<feature type="domain" description="PAS" evidence="8">
    <location>
        <begin position="374"/>
        <end position="444"/>
    </location>
</feature>
<proteinExistence type="predicted"/>
<evidence type="ECO:0000313" key="12">
    <source>
        <dbReference type="Proteomes" id="UP001163336"/>
    </source>
</evidence>
<evidence type="ECO:0000256" key="4">
    <source>
        <dbReference type="ARBA" id="ARBA00022989"/>
    </source>
</evidence>
<accession>A0ABM8C929</accession>
<dbReference type="Pfam" id="PF02743">
    <property type="entry name" value="dCache_1"/>
    <property type="match status" value="1"/>
</dbReference>
<dbReference type="PANTHER" id="PTHR44757">
    <property type="entry name" value="DIGUANYLATE CYCLASE DGCP"/>
    <property type="match status" value="1"/>
</dbReference>
<feature type="transmembrane region" description="Helical" evidence="7">
    <location>
        <begin position="296"/>
        <end position="319"/>
    </location>
</feature>
<dbReference type="Gene3D" id="3.30.70.270">
    <property type="match status" value="1"/>
</dbReference>
<keyword evidence="3 7" id="KW-0812">Transmembrane</keyword>
<dbReference type="CDD" id="cd01949">
    <property type="entry name" value="GGDEF"/>
    <property type="match status" value="1"/>
</dbReference>
<feature type="transmembrane region" description="Helical" evidence="7">
    <location>
        <begin position="20"/>
        <end position="40"/>
    </location>
</feature>
<dbReference type="Gene3D" id="3.30.450.20">
    <property type="entry name" value="PAS domain"/>
    <property type="match status" value="2"/>
</dbReference>
<evidence type="ECO:0000256" key="1">
    <source>
        <dbReference type="ARBA" id="ARBA00004651"/>
    </source>
</evidence>
<comment type="subcellular location">
    <subcellularLocation>
        <location evidence="1">Cell membrane</location>
        <topology evidence="1">Multi-pass membrane protein</topology>
    </subcellularLocation>
</comment>
<dbReference type="SMART" id="SM00267">
    <property type="entry name" value="GGDEF"/>
    <property type="match status" value="1"/>
</dbReference>
<evidence type="ECO:0000259" key="9">
    <source>
        <dbReference type="PROSITE" id="PS50113"/>
    </source>
</evidence>
<dbReference type="Gene3D" id="6.10.340.10">
    <property type="match status" value="1"/>
</dbReference>
<feature type="domain" description="GGDEF" evidence="10">
    <location>
        <begin position="529"/>
        <end position="661"/>
    </location>
</feature>
<dbReference type="PROSITE" id="PS50887">
    <property type="entry name" value="GGDEF"/>
    <property type="match status" value="1"/>
</dbReference>
<dbReference type="InterPro" id="IPR000700">
    <property type="entry name" value="PAS-assoc_C"/>
</dbReference>
<sequence length="661" mass="72536">MPQQGPRLASANLKLRLASVAAVLVFAATLLVTLSTLSVAERGMKRVIGDQQFTMLSGAASFMDDRLAARLGQIEALAAGIPPRLRSDWAGLRPFLSEQVKLWGTDEYLNLVVFDGDGEMRLSVRELPGPTSLNARGTDYFERTLQTRKGVISRPIRSRLTNNHIVVFSAPILDESGGVAAVLTGSVDLRRSGFLRQISTLKPGKTGYLFLMTAEGMVIDHPDEARLFRHVGSTPGVNQGTERALAGFEGWLEAQSKDGTDSIYAYKRLRSTGWILAARYPSDEAFAPMDRMRHNAFFSAGGLALAAGLLAWVLVFRLLAPLQELRDNVAAIRMDGAAIDVLRDGRKDEIGELGRAFHALMAERELAENERAESERRLRMITDNLPVLISYIDRHHCFRFGNATYEKWFGISPEQLVGMPVAKLLGAETEADLSPHLEQAFGGQAVTHEVRIPVQGEPRILQATYIPDQQPDGRVAGVYALVHDMTHVKEVEEQLRQLARVDTLTGIANRRMFGETLHHALDRARRSGKPLALAYLDIDHFKKINDTHGHGVGDEVLKEFARRLGAGVRATDTPARLSGDEFVVILEEIGTRVEAEHIAEKIVESMRVPFSTSAGPVHASTSVGVALSQPRQAQEQLLAAADSALYLAKGQGRNGYAFFEG</sequence>
<reference evidence="11" key="1">
    <citation type="submission" date="2022-11" db="EMBL/GenBank/DDBJ databases">
        <title>Isolation and characterization of PLA-degrading bacterium Massilia sp. from Antarctic soil.</title>
        <authorList>
            <person name="Sato K."/>
            <person name="Gomez-Fuentes C."/>
            <person name="Ahmad S.A."/>
            <person name="Zulkharnain A."/>
        </authorList>
    </citation>
    <scope>NUCLEOTIDE SEQUENCE</scope>
    <source>
        <strain evidence="11">N-3</strain>
    </source>
</reference>
<keyword evidence="2" id="KW-1003">Cell membrane</keyword>
<evidence type="ECO:0000313" key="11">
    <source>
        <dbReference type="EMBL" id="BDT59778.1"/>
    </source>
</evidence>
<name>A0ABM8C929_9BURK</name>
<dbReference type="InterPro" id="IPR052155">
    <property type="entry name" value="Biofilm_reg_signaling"/>
</dbReference>
<keyword evidence="5 7" id="KW-0472">Membrane</keyword>
<dbReference type="SUPFAM" id="SSF55073">
    <property type="entry name" value="Nucleotide cyclase"/>
    <property type="match status" value="1"/>
</dbReference>